<protein>
    <submittedName>
        <fullName evidence="7">Wzx</fullName>
    </submittedName>
</protein>
<keyword evidence="5 6" id="KW-0472">Membrane</keyword>
<feature type="transmembrane region" description="Helical" evidence="6">
    <location>
        <begin position="374"/>
        <end position="390"/>
    </location>
</feature>
<dbReference type="InterPro" id="IPR050833">
    <property type="entry name" value="Poly_Biosynth_Transport"/>
</dbReference>
<feature type="transmembrane region" description="Helical" evidence="6">
    <location>
        <begin position="12"/>
        <end position="34"/>
    </location>
</feature>
<accession>A0A385JNV6</accession>
<evidence type="ECO:0000313" key="7">
    <source>
        <dbReference type="EMBL" id="AXY99987.1"/>
    </source>
</evidence>
<keyword evidence="4 6" id="KW-1133">Transmembrane helix</keyword>
<evidence type="ECO:0000256" key="6">
    <source>
        <dbReference type="SAM" id="Phobius"/>
    </source>
</evidence>
<evidence type="ECO:0000256" key="2">
    <source>
        <dbReference type="ARBA" id="ARBA00022475"/>
    </source>
</evidence>
<dbReference type="RefSeq" id="WP_161748442.1">
    <property type="nucleotide sequence ID" value="NZ_JAPGGP010000007.1"/>
</dbReference>
<feature type="transmembrane region" description="Helical" evidence="6">
    <location>
        <begin position="46"/>
        <end position="69"/>
    </location>
</feature>
<feature type="transmembrane region" description="Helical" evidence="6">
    <location>
        <begin position="153"/>
        <end position="173"/>
    </location>
</feature>
<dbReference type="InterPro" id="IPR002797">
    <property type="entry name" value="Polysacc_synth"/>
</dbReference>
<feature type="transmembrane region" description="Helical" evidence="6">
    <location>
        <begin position="124"/>
        <end position="141"/>
    </location>
</feature>
<proteinExistence type="predicted"/>
<feature type="transmembrane region" description="Helical" evidence="6">
    <location>
        <begin position="342"/>
        <end position="362"/>
    </location>
</feature>
<dbReference type="PANTHER" id="PTHR30250">
    <property type="entry name" value="PST FAMILY PREDICTED COLANIC ACID TRANSPORTER"/>
    <property type="match status" value="1"/>
</dbReference>
<dbReference type="PANTHER" id="PTHR30250:SF26">
    <property type="entry name" value="PSMA PROTEIN"/>
    <property type="match status" value="1"/>
</dbReference>
<comment type="subcellular location">
    <subcellularLocation>
        <location evidence="1">Cell membrane</location>
        <topology evidence="1">Multi-pass membrane protein</topology>
    </subcellularLocation>
</comment>
<evidence type="ECO:0000256" key="5">
    <source>
        <dbReference type="ARBA" id="ARBA00023136"/>
    </source>
</evidence>
<feature type="transmembrane region" description="Helical" evidence="6">
    <location>
        <begin position="396"/>
        <end position="418"/>
    </location>
</feature>
<keyword evidence="2" id="KW-1003">Cell membrane</keyword>
<dbReference type="Pfam" id="PF01943">
    <property type="entry name" value="Polysacc_synt"/>
    <property type="match status" value="1"/>
</dbReference>
<feature type="transmembrane region" description="Helical" evidence="6">
    <location>
        <begin position="302"/>
        <end position="322"/>
    </location>
</feature>
<feature type="transmembrane region" description="Helical" evidence="6">
    <location>
        <begin position="465"/>
        <end position="486"/>
    </location>
</feature>
<organism evidence="7">
    <name type="scientific">Proteus penneri</name>
    <dbReference type="NCBI Taxonomy" id="102862"/>
    <lineage>
        <taxon>Bacteria</taxon>
        <taxon>Pseudomonadati</taxon>
        <taxon>Pseudomonadota</taxon>
        <taxon>Gammaproteobacteria</taxon>
        <taxon>Enterobacterales</taxon>
        <taxon>Morganellaceae</taxon>
        <taxon>Proteus</taxon>
    </lineage>
</organism>
<sequence length="507" mass="58328">MRLKNSINNTIYSLANIILVTILNIIYRTIFIRILGAEYLGVSAALTNIITLLSLTELGFSQAISYHLYKPLLEKKYNKTYGIMCYFKKVYFNIGILLLILGCILLPFLEIIIPTQISTKELNIAFFLFILNSSITYFWGYKRTLIIADQKNYKIIPYISLFQTVELVLKSTILFLTESFIITLLVQLIIKLIENIAINKYITDKYKYIFKSGNNILDKYDILSIRRKTIGVMYHKFGDVFINGTDNIIISMFVGVSILGIYSNYAMIIALLTSFILVFFNSLISSFGNLIIENKRKSENTFYIIQLISIYLFGMIGTIYFLTINDVIKLWIGSQFILPQSIVSLIVINFFLLGLRIPLNVVKTAGGAFEQDKYAPIIQGIMNLVLSILLSKNYGIAGVLLGTLISTILIPLWVQPYIVYKYIFNTDIRKYIINTIKLLFVNIFIFFCIYQIAILLPILDIDNKYLELALKVTTIFFSYSFIILLIKRRTFITLFKSIISIRNEKIS</sequence>
<evidence type="ECO:0000256" key="3">
    <source>
        <dbReference type="ARBA" id="ARBA00022692"/>
    </source>
</evidence>
<feature type="transmembrane region" description="Helical" evidence="6">
    <location>
        <begin position="268"/>
        <end position="290"/>
    </location>
</feature>
<keyword evidence="3 6" id="KW-0812">Transmembrane</keyword>
<dbReference type="GO" id="GO:0005886">
    <property type="term" value="C:plasma membrane"/>
    <property type="evidence" value="ECO:0007669"/>
    <property type="project" value="UniProtKB-SubCell"/>
</dbReference>
<dbReference type="EMBL" id="KY710729">
    <property type="protein sequence ID" value="AXY99987.1"/>
    <property type="molecule type" value="Genomic_DNA"/>
</dbReference>
<reference evidence="7" key="1">
    <citation type="journal article" date="2017" name="PLoS ONE">
        <title>Genetic diversity of the O antigens of Proteus species and the development of a suspension array for molecular serotyping.</title>
        <authorList>
            <person name="Yu X."/>
            <person name="Torzewska A."/>
            <person name="Zhang X."/>
            <person name="Yin Z."/>
            <person name="Drzewiecka D."/>
            <person name="Cao H."/>
            <person name="Liu B."/>
            <person name="Knirel Y.A."/>
            <person name="Rozalski A."/>
            <person name="Wang L."/>
        </authorList>
    </citation>
    <scope>NUCLEOTIDE SEQUENCE</scope>
    <source>
        <strain evidence="7">G2658</strain>
    </source>
</reference>
<evidence type="ECO:0000256" key="1">
    <source>
        <dbReference type="ARBA" id="ARBA00004651"/>
    </source>
</evidence>
<name>A0A385JNV6_9GAMM</name>
<feature type="transmembrane region" description="Helical" evidence="6">
    <location>
        <begin position="439"/>
        <end position="459"/>
    </location>
</feature>
<dbReference type="AlphaFoldDB" id="A0A385JNV6"/>
<feature type="transmembrane region" description="Helical" evidence="6">
    <location>
        <begin position="240"/>
        <end position="262"/>
    </location>
</feature>
<feature type="transmembrane region" description="Helical" evidence="6">
    <location>
        <begin position="179"/>
        <end position="198"/>
    </location>
</feature>
<feature type="transmembrane region" description="Helical" evidence="6">
    <location>
        <begin position="90"/>
        <end position="112"/>
    </location>
</feature>
<evidence type="ECO:0000256" key="4">
    <source>
        <dbReference type="ARBA" id="ARBA00022989"/>
    </source>
</evidence>